<proteinExistence type="predicted"/>
<dbReference type="InterPro" id="IPR001806">
    <property type="entry name" value="Small_GTPase"/>
</dbReference>
<evidence type="ECO:0000313" key="1">
    <source>
        <dbReference type="EnsemblPlants" id="OPUNC01G11900.1"/>
    </source>
</evidence>
<organism evidence="1">
    <name type="scientific">Oryza punctata</name>
    <name type="common">Red rice</name>
    <dbReference type="NCBI Taxonomy" id="4537"/>
    <lineage>
        <taxon>Eukaryota</taxon>
        <taxon>Viridiplantae</taxon>
        <taxon>Streptophyta</taxon>
        <taxon>Embryophyta</taxon>
        <taxon>Tracheophyta</taxon>
        <taxon>Spermatophyta</taxon>
        <taxon>Magnoliopsida</taxon>
        <taxon>Liliopsida</taxon>
        <taxon>Poales</taxon>
        <taxon>Poaceae</taxon>
        <taxon>BOP clade</taxon>
        <taxon>Oryzoideae</taxon>
        <taxon>Oryzeae</taxon>
        <taxon>Oryzinae</taxon>
        <taxon>Oryza</taxon>
    </lineage>
</organism>
<dbReference type="PRINTS" id="PR00449">
    <property type="entry name" value="RASTRNSFRMNG"/>
</dbReference>
<dbReference type="Gramene" id="OPUNC01G11900.1">
    <property type="protein sequence ID" value="OPUNC01G11900.1"/>
    <property type="gene ID" value="OPUNC01G11900"/>
</dbReference>
<dbReference type="InterPro" id="IPR050209">
    <property type="entry name" value="Rab_GTPases_membrane_traffic"/>
</dbReference>
<evidence type="ECO:0000313" key="2">
    <source>
        <dbReference type="Proteomes" id="UP000026962"/>
    </source>
</evidence>
<dbReference type="eggNOG" id="KOG0098">
    <property type="taxonomic scope" value="Eukaryota"/>
</dbReference>
<dbReference type="GO" id="GO:0005525">
    <property type="term" value="F:GTP binding"/>
    <property type="evidence" value="ECO:0007669"/>
    <property type="project" value="InterPro"/>
</dbReference>
<accession>A0A0E0JHC5</accession>
<dbReference type="Gene3D" id="3.40.50.300">
    <property type="entry name" value="P-loop containing nucleotide triphosphate hydrolases"/>
    <property type="match status" value="2"/>
</dbReference>
<dbReference type="GO" id="GO:0003924">
    <property type="term" value="F:GTPase activity"/>
    <property type="evidence" value="ECO:0007669"/>
    <property type="project" value="InterPro"/>
</dbReference>
<dbReference type="Pfam" id="PF00071">
    <property type="entry name" value="Ras"/>
    <property type="match status" value="1"/>
</dbReference>
<reference evidence="1" key="1">
    <citation type="submission" date="2015-04" db="UniProtKB">
        <authorList>
            <consortium name="EnsemblPlants"/>
        </authorList>
    </citation>
    <scope>IDENTIFICATION</scope>
</reference>
<name>A0A0E0JHC5_ORYPU</name>
<dbReference type="SUPFAM" id="SSF52540">
    <property type="entry name" value="P-loop containing nucleoside triphosphate hydrolases"/>
    <property type="match status" value="1"/>
</dbReference>
<reference evidence="1" key="2">
    <citation type="submission" date="2018-05" db="EMBL/GenBank/DDBJ databases">
        <title>OpunRS2 (Oryza punctata Reference Sequence Version 2).</title>
        <authorList>
            <person name="Zhang J."/>
            <person name="Kudrna D."/>
            <person name="Lee S."/>
            <person name="Talag J."/>
            <person name="Welchert J."/>
            <person name="Wing R.A."/>
        </authorList>
    </citation>
    <scope>NUCLEOTIDE SEQUENCE [LARGE SCALE GENOMIC DNA]</scope>
</reference>
<dbReference type="Proteomes" id="UP000026962">
    <property type="component" value="Chromosome 1"/>
</dbReference>
<dbReference type="EnsemblPlants" id="OPUNC01G11900.1">
    <property type="protein sequence ID" value="OPUNC01G11900.1"/>
    <property type="gene ID" value="OPUNC01G11900"/>
</dbReference>
<dbReference type="STRING" id="4537.A0A0E0JHC5"/>
<protein>
    <submittedName>
        <fullName evidence="1">Uncharacterized protein</fullName>
    </submittedName>
</protein>
<sequence>MSCTYTYHFRFVTIGDIGRSALLNPLTTGGGVGKSLLLLQFTDKKFREVGGLTFGVEYGTCKNTKLQIWDAVFAKEHGLLFMEASAKTAHNVKKAFILAARTVY</sequence>
<dbReference type="PANTHER" id="PTHR47979">
    <property type="entry name" value="DRAB11-RELATED"/>
    <property type="match status" value="1"/>
</dbReference>
<dbReference type="SMART" id="SM00175">
    <property type="entry name" value="RAB"/>
    <property type="match status" value="1"/>
</dbReference>
<keyword evidence="2" id="KW-1185">Reference proteome</keyword>
<dbReference type="AlphaFoldDB" id="A0A0E0JHC5"/>
<dbReference type="HOGENOM" id="CLU_2254504_0_0_1"/>
<dbReference type="InterPro" id="IPR027417">
    <property type="entry name" value="P-loop_NTPase"/>
</dbReference>